<evidence type="ECO:0000313" key="1">
    <source>
        <dbReference type="EMBL" id="QTA87467.1"/>
    </source>
</evidence>
<dbReference type="Proteomes" id="UP000663722">
    <property type="component" value="Chromosome"/>
</dbReference>
<proteinExistence type="predicted"/>
<gene>
    <name evidence="1" type="ORF">dnm_035010</name>
</gene>
<protein>
    <submittedName>
        <fullName evidence="1">Uncharacterized protein</fullName>
    </submittedName>
</protein>
<dbReference type="EMBL" id="CP061800">
    <property type="protein sequence ID" value="QTA87467.1"/>
    <property type="molecule type" value="Genomic_DNA"/>
</dbReference>
<sequence>MKKAYLITEGKCEADILRAVLPEEILRRTEFIVGDGRYSAQSLAHSVLAVKQVPTALVLDADTSDSAAVREQLELLKYSLIQASPDTESEVFLAVPEMEILLVQDMDFIMQFTEKKAFSPLEREFARLNPKKFLIKTFSYDNKILKKIISRMDEQTIRRIQNTPLIEQLNDFITSIVN</sequence>
<accession>A0A975BLH9</accession>
<dbReference type="AlphaFoldDB" id="A0A975BLH9"/>
<evidence type="ECO:0000313" key="2">
    <source>
        <dbReference type="Proteomes" id="UP000663722"/>
    </source>
</evidence>
<keyword evidence="2" id="KW-1185">Reference proteome</keyword>
<organism evidence="1 2">
    <name type="scientific">Desulfonema magnum</name>
    <dbReference type="NCBI Taxonomy" id="45655"/>
    <lineage>
        <taxon>Bacteria</taxon>
        <taxon>Pseudomonadati</taxon>
        <taxon>Thermodesulfobacteriota</taxon>
        <taxon>Desulfobacteria</taxon>
        <taxon>Desulfobacterales</taxon>
        <taxon>Desulfococcaceae</taxon>
        <taxon>Desulfonema</taxon>
    </lineage>
</organism>
<dbReference type="KEGG" id="dmm:dnm_035010"/>
<reference evidence="1" key="1">
    <citation type="journal article" date="2021" name="Microb. Physiol.">
        <title>Proteogenomic Insights into the Physiology of Marine, Sulfate-Reducing, Filamentous Desulfonema limicola and Desulfonema magnum.</title>
        <authorList>
            <person name="Schnaars V."/>
            <person name="Wohlbrand L."/>
            <person name="Scheve S."/>
            <person name="Hinrichs C."/>
            <person name="Reinhardt R."/>
            <person name="Rabus R."/>
        </authorList>
    </citation>
    <scope>NUCLEOTIDE SEQUENCE</scope>
    <source>
        <strain evidence="1">4be13</strain>
    </source>
</reference>
<name>A0A975BLH9_9BACT</name>
<dbReference type="RefSeq" id="WP_207682641.1">
    <property type="nucleotide sequence ID" value="NZ_CP061800.1"/>
</dbReference>